<evidence type="ECO:0000313" key="4">
    <source>
        <dbReference type="EMBL" id="GAG37753.1"/>
    </source>
</evidence>
<gene>
    <name evidence="4" type="ORF">S01H1_70969</name>
</gene>
<comment type="similarity">
    <text evidence="1">Belongs to the trimethylamine methyltransferase family.</text>
</comment>
<feature type="non-terminal residue" evidence="4">
    <location>
        <position position="1"/>
    </location>
</feature>
<name>X0XM66_9ZZZZ</name>
<evidence type="ECO:0000256" key="3">
    <source>
        <dbReference type="ARBA" id="ARBA00022679"/>
    </source>
</evidence>
<keyword evidence="2" id="KW-0489">Methyltransferase</keyword>
<dbReference type="GO" id="GO:0032259">
    <property type="term" value="P:methylation"/>
    <property type="evidence" value="ECO:0007669"/>
    <property type="project" value="UniProtKB-KW"/>
</dbReference>
<dbReference type="Gene3D" id="3.20.20.480">
    <property type="entry name" value="Trimethylamine methyltransferase-like"/>
    <property type="match status" value="1"/>
</dbReference>
<evidence type="ECO:0000256" key="2">
    <source>
        <dbReference type="ARBA" id="ARBA00022603"/>
    </source>
</evidence>
<evidence type="ECO:0000256" key="1">
    <source>
        <dbReference type="ARBA" id="ARBA00007137"/>
    </source>
</evidence>
<reference evidence="4" key="1">
    <citation type="journal article" date="2014" name="Front. Microbiol.">
        <title>High frequency of phylogenetically diverse reductive dehalogenase-homologous genes in deep subseafloor sedimentary metagenomes.</title>
        <authorList>
            <person name="Kawai M."/>
            <person name="Futagami T."/>
            <person name="Toyoda A."/>
            <person name="Takaki Y."/>
            <person name="Nishi S."/>
            <person name="Hori S."/>
            <person name="Arai W."/>
            <person name="Tsubouchi T."/>
            <person name="Morono Y."/>
            <person name="Uchiyama I."/>
            <person name="Ito T."/>
            <person name="Fujiyama A."/>
            <person name="Inagaki F."/>
            <person name="Takami H."/>
        </authorList>
    </citation>
    <scope>NUCLEOTIDE SEQUENCE</scope>
    <source>
        <strain evidence="4">Expedition CK06-06</strain>
    </source>
</reference>
<proteinExistence type="inferred from homology"/>
<protein>
    <submittedName>
        <fullName evidence="4">Uncharacterized protein</fullName>
    </submittedName>
</protein>
<dbReference type="GO" id="GO:0008168">
    <property type="term" value="F:methyltransferase activity"/>
    <property type="evidence" value="ECO:0007669"/>
    <property type="project" value="UniProtKB-KW"/>
</dbReference>
<comment type="caution">
    <text evidence="4">The sequence shown here is derived from an EMBL/GenBank/DDBJ whole genome shotgun (WGS) entry which is preliminary data.</text>
</comment>
<organism evidence="4">
    <name type="scientific">marine sediment metagenome</name>
    <dbReference type="NCBI Taxonomy" id="412755"/>
    <lineage>
        <taxon>unclassified sequences</taxon>
        <taxon>metagenomes</taxon>
        <taxon>ecological metagenomes</taxon>
    </lineage>
</organism>
<keyword evidence="3" id="KW-0808">Transferase</keyword>
<dbReference type="InterPro" id="IPR010426">
    <property type="entry name" value="MTTB_MeTrfase"/>
</dbReference>
<sequence>DFLSHQSTLDNFREAFWVPELFEHYTLRQWQEKGAKPILDRVKEIAKRRISEHHFELERNVQKELDRTYEKASESLIR</sequence>
<dbReference type="Pfam" id="PF06253">
    <property type="entry name" value="MTTB"/>
    <property type="match status" value="1"/>
</dbReference>
<dbReference type="InterPro" id="IPR038601">
    <property type="entry name" value="MttB-like_sf"/>
</dbReference>
<dbReference type="EMBL" id="BARS01047228">
    <property type="protein sequence ID" value="GAG37753.1"/>
    <property type="molecule type" value="Genomic_DNA"/>
</dbReference>
<accession>X0XM66</accession>
<dbReference type="AlphaFoldDB" id="X0XM66"/>
<dbReference type="GO" id="GO:0015948">
    <property type="term" value="P:methanogenesis"/>
    <property type="evidence" value="ECO:0007669"/>
    <property type="project" value="InterPro"/>
</dbReference>